<reference evidence="1 2" key="1">
    <citation type="journal article" date="2019" name="BMC Genomics">
        <title>New insights from Opisthorchis felineus genome: update on genomics of the epidemiologically important liver flukes.</title>
        <authorList>
            <person name="Ershov N.I."/>
            <person name="Mordvinov V.A."/>
            <person name="Prokhortchouk E.B."/>
            <person name="Pakharukova M.Y."/>
            <person name="Gunbin K.V."/>
            <person name="Ustyantsev K."/>
            <person name="Genaev M.A."/>
            <person name="Blinov A.G."/>
            <person name="Mazur A."/>
            <person name="Boulygina E."/>
            <person name="Tsygankova S."/>
            <person name="Khrameeva E."/>
            <person name="Chekanov N."/>
            <person name="Fan G."/>
            <person name="Xiao A."/>
            <person name="Zhang H."/>
            <person name="Xu X."/>
            <person name="Yang H."/>
            <person name="Solovyev V."/>
            <person name="Lee S.M."/>
            <person name="Liu X."/>
            <person name="Afonnikov D.A."/>
            <person name="Skryabin K.G."/>
        </authorList>
    </citation>
    <scope>NUCLEOTIDE SEQUENCE [LARGE SCALE GENOMIC DNA]</scope>
    <source>
        <strain evidence="1">AK-0245</strain>
        <tissue evidence="1">Whole organism</tissue>
    </source>
</reference>
<evidence type="ECO:0000313" key="1">
    <source>
        <dbReference type="EMBL" id="TGZ62732.1"/>
    </source>
</evidence>
<name>A0A4S2LGN0_OPIFE</name>
<protein>
    <submittedName>
        <fullName evidence="1">Uncharacterized protein</fullName>
    </submittedName>
</protein>
<sequence>MVYSSNTVCVSTVLYQIENILTHSFKHFVVLKRKQVCYNTSVVRSCLVRCSLQKKYKICRTEELVSNHPKRGTDSTGSSNPVVFYRPMLCLQFKAQVCGETVRNTIWTSRNYVQK</sequence>
<dbReference type="AlphaFoldDB" id="A0A4S2LGN0"/>
<gene>
    <name evidence="1" type="ORF">CRM22_007259</name>
</gene>
<organism evidence="1 2">
    <name type="scientific">Opisthorchis felineus</name>
    <dbReference type="NCBI Taxonomy" id="147828"/>
    <lineage>
        <taxon>Eukaryota</taxon>
        <taxon>Metazoa</taxon>
        <taxon>Spiralia</taxon>
        <taxon>Lophotrochozoa</taxon>
        <taxon>Platyhelminthes</taxon>
        <taxon>Trematoda</taxon>
        <taxon>Digenea</taxon>
        <taxon>Opisthorchiida</taxon>
        <taxon>Opisthorchiata</taxon>
        <taxon>Opisthorchiidae</taxon>
        <taxon>Opisthorchis</taxon>
    </lineage>
</organism>
<dbReference type="Proteomes" id="UP000308267">
    <property type="component" value="Unassembled WGS sequence"/>
</dbReference>
<proteinExistence type="predicted"/>
<comment type="caution">
    <text evidence="1">The sequence shown here is derived from an EMBL/GenBank/DDBJ whole genome shotgun (WGS) entry which is preliminary data.</text>
</comment>
<keyword evidence="2" id="KW-1185">Reference proteome</keyword>
<evidence type="ECO:0000313" key="2">
    <source>
        <dbReference type="Proteomes" id="UP000308267"/>
    </source>
</evidence>
<accession>A0A4S2LGN0</accession>
<dbReference type="EMBL" id="SJOL01007403">
    <property type="protein sequence ID" value="TGZ62732.1"/>
    <property type="molecule type" value="Genomic_DNA"/>
</dbReference>